<keyword evidence="10" id="KW-1185">Reference proteome</keyword>
<dbReference type="STRING" id="1266370.NITGR_520016"/>
<dbReference type="Pfam" id="PF01709">
    <property type="entry name" value="Transcrip_reg"/>
    <property type="match status" value="1"/>
</dbReference>
<dbReference type="NCBIfam" id="NF001030">
    <property type="entry name" value="PRK00110.1"/>
    <property type="match status" value="1"/>
</dbReference>
<organism evidence="9 10">
    <name type="scientific">Nitrospina gracilis (strain 3/211)</name>
    <dbReference type="NCBI Taxonomy" id="1266370"/>
    <lineage>
        <taxon>Bacteria</taxon>
        <taxon>Pseudomonadati</taxon>
        <taxon>Nitrospinota/Tectimicrobiota group</taxon>
        <taxon>Nitrospinota</taxon>
        <taxon>Nitrospinia</taxon>
        <taxon>Nitrospinales</taxon>
        <taxon>Nitrospinaceae</taxon>
        <taxon>Nitrospina</taxon>
    </lineage>
</organism>
<dbReference type="OrthoDB" id="9781053at2"/>
<dbReference type="GO" id="GO:0005829">
    <property type="term" value="C:cytosol"/>
    <property type="evidence" value="ECO:0007669"/>
    <property type="project" value="TreeGrafter"/>
</dbReference>
<keyword evidence="2 6" id="KW-0963">Cytoplasm</keyword>
<feature type="domain" description="TACO1/YebC-like second and third" evidence="7">
    <location>
        <begin position="82"/>
        <end position="237"/>
    </location>
</feature>
<dbReference type="NCBIfam" id="NF009044">
    <property type="entry name" value="PRK12378.1"/>
    <property type="match status" value="1"/>
</dbReference>
<sequence>MSGHSKWSTIKHKKGAADAKRGKIFTKLIKEITVAARLGGGDANANPRLRTAIAAAKEQNMPQDNINRAIKKGTGELEGASYEEITYEGYGPGGVAILIEVMTDNKNRTVGEIRALLGKNGGNMGENGCVNWIFEKKGLILVKSDAMDEDAMMELALEAGADDMQNTGEQYEITTSMENFETVHQALKDKNVPTEFAEITAIPQNTVPVDEQNGRAVLKLMDLLDDHDDVQKAYSNFDIPEEVMAAIDESA</sequence>
<dbReference type="InterPro" id="IPR017856">
    <property type="entry name" value="Integrase-like_N"/>
</dbReference>
<keyword evidence="5 6" id="KW-0804">Transcription</keyword>
<dbReference type="PANTHER" id="PTHR12532:SF6">
    <property type="entry name" value="TRANSCRIPTIONAL REGULATORY PROTEIN YEBC-RELATED"/>
    <property type="match status" value="1"/>
</dbReference>
<dbReference type="RefSeq" id="WP_005009192.1">
    <property type="nucleotide sequence ID" value="NZ_HG422173.1"/>
</dbReference>
<name>M1YZ20_NITG3</name>
<dbReference type="PANTHER" id="PTHR12532">
    <property type="entry name" value="TRANSLATIONAL ACTIVATOR OF CYTOCHROME C OXIDASE 1"/>
    <property type="match status" value="1"/>
</dbReference>
<dbReference type="InterPro" id="IPR049083">
    <property type="entry name" value="TACO1_YebC_N"/>
</dbReference>
<comment type="subcellular location">
    <subcellularLocation>
        <location evidence="6">Cytoplasm</location>
    </subcellularLocation>
</comment>
<dbReference type="Gene3D" id="1.10.10.200">
    <property type="match status" value="1"/>
</dbReference>
<gene>
    <name evidence="9" type="ORF">NITGR_520016</name>
</gene>
<dbReference type="GO" id="GO:0003677">
    <property type="term" value="F:DNA binding"/>
    <property type="evidence" value="ECO:0007669"/>
    <property type="project" value="UniProtKB-UniRule"/>
</dbReference>
<evidence type="ECO:0000313" key="10">
    <source>
        <dbReference type="Proteomes" id="UP000011704"/>
    </source>
</evidence>
<dbReference type="SUPFAM" id="SSF75625">
    <property type="entry name" value="YebC-like"/>
    <property type="match status" value="1"/>
</dbReference>
<dbReference type="AlphaFoldDB" id="M1YZ20"/>
<protein>
    <recommendedName>
        <fullName evidence="6">Probable transcriptional regulatory protein NITGR_520016</fullName>
    </recommendedName>
</protein>
<evidence type="ECO:0000313" key="9">
    <source>
        <dbReference type="EMBL" id="CCQ90974.1"/>
    </source>
</evidence>
<dbReference type="InParanoid" id="M1YZ20"/>
<dbReference type="InterPro" id="IPR002876">
    <property type="entry name" value="Transcrip_reg_TACO1-like"/>
</dbReference>
<comment type="similarity">
    <text evidence="1 6">Belongs to the TACO1 family.</text>
</comment>
<comment type="caution">
    <text evidence="9">The sequence shown here is derived from an EMBL/GenBank/DDBJ whole genome shotgun (WGS) entry which is preliminary data.</text>
</comment>
<dbReference type="HOGENOM" id="CLU_062974_2_2_0"/>
<accession>M1YZ20</accession>
<evidence type="ECO:0000256" key="3">
    <source>
        <dbReference type="ARBA" id="ARBA00023015"/>
    </source>
</evidence>
<evidence type="ECO:0000256" key="1">
    <source>
        <dbReference type="ARBA" id="ARBA00008724"/>
    </source>
</evidence>
<dbReference type="InterPro" id="IPR026564">
    <property type="entry name" value="Transcrip_reg_TACO1-like_dom3"/>
</dbReference>
<evidence type="ECO:0000256" key="6">
    <source>
        <dbReference type="HAMAP-Rule" id="MF_00693"/>
    </source>
</evidence>
<dbReference type="HAMAP" id="MF_00693">
    <property type="entry name" value="Transcrip_reg_TACO1"/>
    <property type="match status" value="1"/>
</dbReference>
<evidence type="ECO:0000256" key="4">
    <source>
        <dbReference type="ARBA" id="ARBA00023125"/>
    </source>
</evidence>
<dbReference type="FunFam" id="1.10.10.200:FF:000002">
    <property type="entry name" value="Probable transcriptional regulatory protein CLM62_37755"/>
    <property type="match status" value="1"/>
</dbReference>
<dbReference type="Gene3D" id="3.30.70.980">
    <property type="match status" value="2"/>
</dbReference>
<dbReference type="Proteomes" id="UP000011704">
    <property type="component" value="Unassembled WGS sequence"/>
</dbReference>
<proteinExistence type="inferred from homology"/>
<evidence type="ECO:0000256" key="2">
    <source>
        <dbReference type="ARBA" id="ARBA00022490"/>
    </source>
</evidence>
<feature type="domain" description="TACO1/YebC-like N-terminal" evidence="8">
    <location>
        <begin position="5"/>
        <end position="76"/>
    </location>
</feature>
<evidence type="ECO:0000256" key="5">
    <source>
        <dbReference type="ARBA" id="ARBA00023163"/>
    </source>
</evidence>
<keyword evidence="4 6" id="KW-0238">DNA-binding</keyword>
<dbReference type="InterPro" id="IPR048300">
    <property type="entry name" value="TACO1_YebC-like_2nd/3rd_dom"/>
</dbReference>
<dbReference type="Pfam" id="PF20772">
    <property type="entry name" value="TACO1_YebC_N"/>
    <property type="match status" value="1"/>
</dbReference>
<dbReference type="EMBL" id="CAQJ01000058">
    <property type="protein sequence ID" value="CCQ90974.1"/>
    <property type="molecule type" value="Genomic_DNA"/>
</dbReference>
<evidence type="ECO:0000259" key="7">
    <source>
        <dbReference type="Pfam" id="PF01709"/>
    </source>
</evidence>
<reference evidence="9 10" key="1">
    <citation type="journal article" date="2013" name="Front. Microbiol.">
        <title>The genome of Nitrospina gracilis illuminates the metabolism and evolution of the major marine nitrite oxidizer.</title>
        <authorList>
            <person name="Luecker S."/>
            <person name="Nowka B."/>
            <person name="Rattei T."/>
            <person name="Spieck E."/>
            <person name="and Daims H."/>
        </authorList>
    </citation>
    <scope>NUCLEOTIDE SEQUENCE [LARGE SCALE GENOMIC DNA]</scope>
    <source>
        <strain evidence="9 10">3/211</strain>
    </source>
</reference>
<dbReference type="NCBIfam" id="TIGR01033">
    <property type="entry name" value="YebC/PmpR family DNA-binding transcriptional regulator"/>
    <property type="match status" value="1"/>
</dbReference>
<keyword evidence="3 6" id="KW-0805">Transcription regulation</keyword>
<dbReference type="FunCoup" id="M1YZ20">
    <property type="interactions" value="482"/>
</dbReference>
<dbReference type="GO" id="GO:0006355">
    <property type="term" value="P:regulation of DNA-templated transcription"/>
    <property type="evidence" value="ECO:0007669"/>
    <property type="project" value="UniProtKB-UniRule"/>
</dbReference>
<evidence type="ECO:0000259" key="8">
    <source>
        <dbReference type="Pfam" id="PF20772"/>
    </source>
</evidence>
<dbReference type="InterPro" id="IPR029072">
    <property type="entry name" value="YebC-like"/>
</dbReference>
<dbReference type="FunFam" id="3.30.70.980:FF:000002">
    <property type="entry name" value="Probable transcriptional regulatory protein YebC"/>
    <property type="match status" value="1"/>
</dbReference>